<reference evidence="4 5" key="1">
    <citation type="journal article" date="2012" name="J. Bacteriol.">
        <title>Draft Genome Sequence of Bacillus isronensis Strain B3W22, Isolated from the Upper Atmosphere.</title>
        <authorList>
            <person name="Shivaji S."/>
            <person name="Ara S."/>
            <person name="Singh S.K."/>
            <person name="Bandi S."/>
            <person name="Singh A."/>
            <person name="Pinnaka A.K."/>
        </authorList>
    </citation>
    <scope>NUCLEOTIDE SEQUENCE [LARGE SCALE GENOMIC DNA]</scope>
    <source>
        <strain evidence="4 5">B3W22</strain>
    </source>
</reference>
<accession>K1KR29</accession>
<comment type="caution">
    <text evidence="4">The sequence shown here is derived from an EMBL/GenBank/DDBJ whole genome shotgun (WGS) entry which is preliminary data.</text>
</comment>
<keyword evidence="3" id="KW-0812">Transmembrane</keyword>
<proteinExistence type="predicted"/>
<dbReference type="GO" id="GO:0009986">
    <property type="term" value="C:cell surface"/>
    <property type="evidence" value="ECO:0007669"/>
    <property type="project" value="UniProtKB-SubCell"/>
</dbReference>
<dbReference type="EMBL" id="AMCK01000010">
    <property type="protein sequence ID" value="EKB44961.1"/>
    <property type="molecule type" value="Genomic_DNA"/>
</dbReference>
<evidence type="ECO:0000256" key="2">
    <source>
        <dbReference type="ARBA" id="ARBA00023287"/>
    </source>
</evidence>
<organism evidence="4 5">
    <name type="scientific">Solibacillus isronensis B3W22</name>
    <dbReference type="NCBI Taxonomy" id="1224748"/>
    <lineage>
        <taxon>Bacteria</taxon>
        <taxon>Bacillati</taxon>
        <taxon>Bacillota</taxon>
        <taxon>Bacilli</taxon>
        <taxon>Bacillales</taxon>
        <taxon>Caryophanaceae</taxon>
        <taxon>Solibacillus</taxon>
    </lineage>
</organism>
<gene>
    <name evidence="4" type="ORF">B857_02083</name>
</gene>
<dbReference type="PATRIC" id="fig|1224748.3.peg.2063"/>
<dbReference type="RefSeq" id="WP_008406159.1">
    <property type="nucleotide sequence ID" value="NZ_AMCK01000010.1"/>
</dbReference>
<keyword evidence="2" id="KW-0178">Competence</keyword>
<dbReference type="InterPro" id="IPR012902">
    <property type="entry name" value="N_methyl_site"/>
</dbReference>
<keyword evidence="3" id="KW-1133">Transmembrane helix</keyword>
<name>K1KR29_9BACL</name>
<sequence>MMVLKQQRGLSLVEVVAAIAIVGIILLSFSHILIQTNKIAYKNNEKLITVNLADAMLVRLKSESFTYNSTITNPNNYFVDTTQSDRTIKKPPTLIKMNDKNYEVNYSASQNKQAITNASNSEKDLKLIRVIVTVTAPDGKTKGSSEGYVSIE</sequence>
<feature type="transmembrane region" description="Helical" evidence="3">
    <location>
        <begin position="12"/>
        <end position="34"/>
    </location>
</feature>
<evidence type="ECO:0000313" key="4">
    <source>
        <dbReference type="EMBL" id="EKB44961.1"/>
    </source>
</evidence>
<evidence type="ECO:0000313" key="5">
    <source>
        <dbReference type="Proteomes" id="UP000004738"/>
    </source>
</evidence>
<evidence type="ECO:0000256" key="1">
    <source>
        <dbReference type="ARBA" id="ARBA00004241"/>
    </source>
</evidence>
<dbReference type="Pfam" id="PF07963">
    <property type="entry name" value="N_methyl"/>
    <property type="match status" value="1"/>
</dbReference>
<keyword evidence="5" id="KW-1185">Reference proteome</keyword>
<evidence type="ECO:0000256" key="3">
    <source>
        <dbReference type="SAM" id="Phobius"/>
    </source>
</evidence>
<dbReference type="GO" id="GO:0030420">
    <property type="term" value="P:establishment of competence for transformation"/>
    <property type="evidence" value="ECO:0007669"/>
    <property type="project" value="UniProtKB-KW"/>
</dbReference>
<dbReference type="AlphaFoldDB" id="K1KR29"/>
<dbReference type="Proteomes" id="UP000004738">
    <property type="component" value="Unassembled WGS sequence"/>
</dbReference>
<dbReference type="NCBIfam" id="TIGR02532">
    <property type="entry name" value="IV_pilin_GFxxxE"/>
    <property type="match status" value="1"/>
</dbReference>
<protein>
    <submittedName>
        <fullName evidence="4">Tfp pilus assembly protein PilV</fullName>
    </submittedName>
</protein>
<keyword evidence="3" id="KW-0472">Membrane</keyword>
<comment type="subcellular location">
    <subcellularLocation>
        <location evidence="1">Cell surface</location>
    </subcellularLocation>
</comment>